<dbReference type="GO" id="GO:0006006">
    <property type="term" value="P:glucose metabolic process"/>
    <property type="evidence" value="ECO:0007669"/>
    <property type="project" value="TreeGrafter"/>
</dbReference>
<organism evidence="5 6">
    <name type="scientific">Prevotella intermedia</name>
    <dbReference type="NCBI Taxonomy" id="28131"/>
    <lineage>
        <taxon>Bacteria</taxon>
        <taxon>Pseudomonadati</taxon>
        <taxon>Bacteroidota</taxon>
        <taxon>Bacteroidia</taxon>
        <taxon>Bacteroidales</taxon>
        <taxon>Prevotellaceae</taxon>
        <taxon>Prevotella</taxon>
    </lineage>
</organism>
<dbReference type="InterPro" id="IPR011013">
    <property type="entry name" value="Gal_mutarotase_sf_dom"/>
</dbReference>
<sequence length="318" mass="36051">MKHLSFAIIACFFSLVLSAQDIQTFQLINDTGMKALVSNYGARLMQLEAYNWNGRLEPVIKGYKHISDYKDNTMLGATMMSLDGKISPALSDKVWEVVSADHQAVTFRYIADSKDGEFDGKMNFSVTYTLSDQNALDVDYRMTSTAPTRYKLTNGIVFNLSGEPTRSILKQHLWIDSHKTNVFDKDMRLTGEQENVRSTPLNFIQPRELGERINDLQNGYNHAFQLRHPANVQKPAAILFDEQSGRVLTVYTYEPTLRINSYGKNSTGISFQPLHTGYNDDKEKIGTNINPGQVFHAATVFIFTTDPPLIMRRERATE</sequence>
<dbReference type="PANTHER" id="PTHR10091:SF0">
    <property type="entry name" value="GALACTOSE MUTAROTASE"/>
    <property type="match status" value="1"/>
</dbReference>
<evidence type="ECO:0000256" key="2">
    <source>
        <dbReference type="ARBA" id="ARBA00011245"/>
    </source>
</evidence>
<dbReference type="AlphaFoldDB" id="A0A0S3UGN6"/>
<evidence type="ECO:0000256" key="3">
    <source>
        <dbReference type="ARBA" id="ARBA00022837"/>
    </source>
</evidence>
<name>A0A0S3UGN6_PREIN</name>
<keyword evidence="4" id="KW-0732">Signal</keyword>
<feature type="chain" id="PRO_5006619783" evidence="4">
    <location>
        <begin position="20"/>
        <end position="318"/>
    </location>
</feature>
<dbReference type="Proteomes" id="UP000217431">
    <property type="component" value="Chromosome I"/>
</dbReference>
<reference evidence="5 6" key="1">
    <citation type="journal article" date="2016" name="DNA Res.">
        <title>The complete genome sequencing of Prevotella intermedia strain OMA14 and a subsequent fine-scale, intra-species genomic comparison reveal an unusual amplification of conjugative and mobile transposons and identify a novel Prevotella-lineage-specific repeat.</title>
        <authorList>
            <person name="Naito M."/>
            <person name="Ogura Y."/>
            <person name="Itoh T."/>
            <person name="Shoji M."/>
            <person name="Okamoto M."/>
            <person name="Hayashi T."/>
            <person name="Nakayama K."/>
        </authorList>
    </citation>
    <scope>NUCLEOTIDE SEQUENCE [LARGE SCALE GENOMIC DNA]</scope>
    <source>
        <strain evidence="5 6">OMA14</strain>
    </source>
</reference>
<dbReference type="Pfam" id="PF01263">
    <property type="entry name" value="Aldose_epim"/>
    <property type="match status" value="1"/>
</dbReference>
<dbReference type="SUPFAM" id="SSF74650">
    <property type="entry name" value="Galactose mutarotase-like"/>
    <property type="match status" value="1"/>
</dbReference>
<proteinExistence type="predicted"/>
<dbReference type="EMBL" id="AP014597">
    <property type="protein sequence ID" value="BAU16558.1"/>
    <property type="molecule type" value="Genomic_DNA"/>
</dbReference>
<accession>A0A0S3UGN6</accession>
<evidence type="ECO:0000256" key="1">
    <source>
        <dbReference type="ARBA" id="ARBA00001913"/>
    </source>
</evidence>
<feature type="signal peptide" evidence="4">
    <location>
        <begin position="1"/>
        <end position="19"/>
    </location>
</feature>
<gene>
    <name evidence="5" type="ORF">PIOMA14_I_0049</name>
</gene>
<evidence type="ECO:0000313" key="6">
    <source>
        <dbReference type="Proteomes" id="UP000217431"/>
    </source>
</evidence>
<evidence type="ECO:0000256" key="4">
    <source>
        <dbReference type="SAM" id="SignalP"/>
    </source>
</evidence>
<dbReference type="PANTHER" id="PTHR10091">
    <property type="entry name" value="ALDOSE-1-EPIMERASE"/>
    <property type="match status" value="1"/>
</dbReference>
<dbReference type="InterPro" id="IPR014718">
    <property type="entry name" value="GH-type_carb-bd"/>
</dbReference>
<comment type="subunit">
    <text evidence="2">Monomer.</text>
</comment>
<dbReference type="RefSeq" id="WP_096404732.1">
    <property type="nucleotide sequence ID" value="NZ_AP014597.1"/>
</dbReference>
<dbReference type="STRING" id="28131.BWX40_07480"/>
<keyword evidence="3" id="KW-0106">Calcium</keyword>
<dbReference type="InterPro" id="IPR008183">
    <property type="entry name" value="Aldose_1/G6P_1-epimerase"/>
</dbReference>
<evidence type="ECO:0000313" key="5">
    <source>
        <dbReference type="EMBL" id="BAU16558.1"/>
    </source>
</evidence>
<dbReference type="GO" id="GO:0004034">
    <property type="term" value="F:aldose 1-epimerase activity"/>
    <property type="evidence" value="ECO:0007669"/>
    <property type="project" value="TreeGrafter"/>
</dbReference>
<comment type="cofactor">
    <cofactor evidence="1">
        <name>Ca(2+)</name>
        <dbReference type="ChEBI" id="CHEBI:29108"/>
    </cofactor>
</comment>
<dbReference type="GO" id="GO:0033499">
    <property type="term" value="P:galactose catabolic process via UDP-galactose, Leloir pathway"/>
    <property type="evidence" value="ECO:0007669"/>
    <property type="project" value="TreeGrafter"/>
</dbReference>
<dbReference type="GO" id="GO:0030246">
    <property type="term" value="F:carbohydrate binding"/>
    <property type="evidence" value="ECO:0007669"/>
    <property type="project" value="InterPro"/>
</dbReference>
<protein>
    <submittedName>
        <fullName evidence="5">Aldose 1-epimerase</fullName>
    </submittedName>
</protein>
<dbReference type="Gene3D" id="2.70.98.10">
    <property type="match status" value="1"/>
</dbReference>